<dbReference type="InterPro" id="IPR008547">
    <property type="entry name" value="DUF829_TMEM53"/>
</dbReference>
<keyword evidence="3 7" id="KW-1133">Transmembrane helix</keyword>
<accession>A0A8K0CA00</accession>
<evidence type="ECO:0000256" key="7">
    <source>
        <dbReference type="SAM" id="Phobius"/>
    </source>
</evidence>
<protein>
    <recommendedName>
        <fullName evidence="10">Transmembrane protein 53</fullName>
    </recommendedName>
</protein>
<comment type="caution">
    <text evidence="8">The sequence shown here is derived from an EMBL/GenBank/DDBJ whole genome shotgun (WGS) entry which is preliminary data.</text>
</comment>
<sequence>MADLDNLEYYIKFPSPGQQCGDNDFVFVVDEEKVPIVLLFGWAGCQDKYLSKYSQIYEDRGLITLRYTAPVKYLFWKRHHLLNLGDRIVKLLVDMNFESHPVIVHCFSNGGAFLYQNFSVALGKSSKPIELKGVIFDSAPGPRRILSLFRAMSAIIGGSFLFNIPVTVLVTAFLIIMWEYDIIKSYFFPDNFQSDPFEYLKREVNKCPQHFIYSKADTLILYTDVENFMEKRKQNGAEITSLRFDASPHVKHYTHHREEYITSVCNFLTKCLKKVKTN</sequence>
<dbReference type="GO" id="GO:0005640">
    <property type="term" value="C:nuclear outer membrane"/>
    <property type="evidence" value="ECO:0007669"/>
    <property type="project" value="UniProtKB-SubCell"/>
</dbReference>
<dbReference type="EMBL" id="VTPC01090736">
    <property type="protein sequence ID" value="KAF2881471.1"/>
    <property type="molecule type" value="Genomic_DNA"/>
</dbReference>
<evidence type="ECO:0000313" key="8">
    <source>
        <dbReference type="EMBL" id="KAF2881471.1"/>
    </source>
</evidence>
<dbReference type="PANTHER" id="PTHR12265:SF30">
    <property type="entry name" value="TRANSMEMBRANE PROTEIN 53"/>
    <property type="match status" value="1"/>
</dbReference>
<dbReference type="SUPFAM" id="SSF53474">
    <property type="entry name" value="alpha/beta-Hydrolases"/>
    <property type="match status" value="1"/>
</dbReference>
<evidence type="ECO:0000256" key="5">
    <source>
        <dbReference type="ARBA" id="ARBA00023242"/>
    </source>
</evidence>
<dbReference type="InterPro" id="IPR029058">
    <property type="entry name" value="AB_hydrolase_fold"/>
</dbReference>
<organism evidence="8 9">
    <name type="scientific">Ignelater luminosus</name>
    <name type="common">Cucubano</name>
    <name type="synonym">Pyrophorus luminosus</name>
    <dbReference type="NCBI Taxonomy" id="2038154"/>
    <lineage>
        <taxon>Eukaryota</taxon>
        <taxon>Metazoa</taxon>
        <taxon>Ecdysozoa</taxon>
        <taxon>Arthropoda</taxon>
        <taxon>Hexapoda</taxon>
        <taxon>Insecta</taxon>
        <taxon>Pterygota</taxon>
        <taxon>Neoptera</taxon>
        <taxon>Endopterygota</taxon>
        <taxon>Coleoptera</taxon>
        <taxon>Polyphaga</taxon>
        <taxon>Elateriformia</taxon>
        <taxon>Elateroidea</taxon>
        <taxon>Elateridae</taxon>
        <taxon>Agrypninae</taxon>
        <taxon>Pyrophorini</taxon>
        <taxon>Ignelater</taxon>
    </lineage>
</organism>
<dbReference type="AlphaFoldDB" id="A0A8K0CA00"/>
<reference evidence="8" key="1">
    <citation type="submission" date="2019-08" db="EMBL/GenBank/DDBJ databases">
        <title>The genome of the North American firefly Photinus pyralis.</title>
        <authorList>
            <consortium name="Photinus pyralis genome working group"/>
            <person name="Fallon T.R."/>
            <person name="Sander Lower S.E."/>
            <person name="Weng J.-K."/>
        </authorList>
    </citation>
    <scope>NUCLEOTIDE SEQUENCE</scope>
    <source>
        <strain evidence="8">TRF0915ILg1</strain>
        <tissue evidence="8">Whole body</tissue>
    </source>
</reference>
<comment type="subcellular location">
    <subcellularLocation>
        <location evidence="6">Nucleus outer membrane</location>
        <topology evidence="6">Single-pass membrane protein</topology>
    </subcellularLocation>
</comment>
<gene>
    <name evidence="8" type="ORF">ILUMI_24707</name>
</gene>
<evidence type="ECO:0000313" key="9">
    <source>
        <dbReference type="Proteomes" id="UP000801492"/>
    </source>
</evidence>
<keyword evidence="4 7" id="KW-0472">Membrane</keyword>
<evidence type="ECO:0000256" key="4">
    <source>
        <dbReference type="ARBA" id="ARBA00023136"/>
    </source>
</evidence>
<dbReference type="Gene3D" id="3.40.50.1820">
    <property type="entry name" value="alpha/beta hydrolase"/>
    <property type="match status" value="1"/>
</dbReference>
<evidence type="ECO:0008006" key="10">
    <source>
        <dbReference type="Google" id="ProtNLM"/>
    </source>
</evidence>
<dbReference type="Proteomes" id="UP000801492">
    <property type="component" value="Unassembled WGS sequence"/>
</dbReference>
<evidence type="ECO:0000256" key="6">
    <source>
        <dbReference type="ARBA" id="ARBA00034303"/>
    </source>
</evidence>
<comment type="similarity">
    <text evidence="1">Belongs to the TMEM53 family.</text>
</comment>
<dbReference type="OrthoDB" id="77878at2759"/>
<feature type="transmembrane region" description="Helical" evidence="7">
    <location>
        <begin position="153"/>
        <end position="178"/>
    </location>
</feature>
<dbReference type="Pfam" id="PF05705">
    <property type="entry name" value="DUF829"/>
    <property type="match status" value="1"/>
</dbReference>
<keyword evidence="2 7" id="KW-0812">Transmembrane</keyword>
<evidence type="ECO:0000256" key="3">
    <source>
        <dbReference type="ARBA" id="ARBA00022989"/>
    </source>
</evidence>
<name>A0A8K0CA00_IGNLU</name>
<evidence type="ECO:0000256" key="1">
    <source>
        <dbReference type="ARBA" id="ARBA00007387"/>
    </source>
</evidence>
<dbReference type="PANTHER" id="PTHR12265">
    <property type="entry name" value="TRANSMEMBRANE PROTEIN 53"/>
    <property type="match status" value="1"/>
</dbReference>
<keyword evidence="5" id="KW-0539">Nucleus</keyword>
<proteinExistence type="inferred from homology"/>
<keyword evidence="9" id="KW-1185">Reference proteome</keyword>
<evidence type="ECO:0000256" key="2">
    <source>
        <dbReference type="ARBA" id="ARBA00022692"/>
    </source>
</evidence>